<gene>
    <name evidence="2" type="ORF">PG997_001728</name>
</gene>
<keyword evidence="1" id="KW-1133">Transmembrane helix</keyword>
<keyword evidence="3" id="KW-1185">Reference proteome</keyword>
<dbReference type="Proteomes" id="UP001433268">
    <property type="component" value="Unassembled WGS sequence"/>
</dbReference>
<organism evidence="2 3">
    <name type="scientific">Apiospora hydei</name>
    <dbReference type="NCBI Taxonomy" id="1337664"/>
    <lineage>
        <taxon>Eukaryota</taxon>
        <taxon>Fungi</taxon>
        <taxon>Dikarya</taxon>
        <taxon>Ascomycota</taxon>
        <taxon>Pezizomycotina</taxon>
        <taxon>Sordariomycetes</taxon>
        <taxon>Xylariomycetidae</taxon>
        <taxon>Amphisphaeriales</taxon>
        <taxon>Apiosporaceae</taxon>
        <taxon>Apiospora</taxon>
    </lineage>
</organism>
<comment type="caution">
    <text evidence="2">The sequence shown here is derived from an EMBL/GenBank/DDBJ whole genome shotgun (WGS) entry which is preliminary data.</text>
</comment>
<dbReference type="RefSeq" id="XP_066675816.1">
    <property type="nucleotide sequence ID" value="XM_066806043.1"/>
</dbReference>
<dbReference type="EMBL" id="JAQQWN010000002">
    <property type="protein sequence ID" value="KAK8095043.1"/>
    <property type="molecule type" value="Genomic_DNA"/>
</dbReference>
<evidence type="ECO:0000313" key="2">
    <source>
        <dbReference type="EMBL" id="KAK8095043.1"/>
    </source>
</evidence>
<protein>
    <submittedName>
        <fullName evidence="2">Uncharacterized protein</fullName>
    </submittedName>
</protein>
<sequence length="218" mass="23730">MIPRSCDKTVVDGLGPETARKKAREVLVQLRRLPAVPHRARAALCRLAGLGTELNTNDGGGWAHRHGAATPLDDDLVEFIPNQISEFRGAISNYWTAGALGELAIFCGIQLLLGLYYSFMGLIFLPIVSAASYPHGFASAASVALGQHFEKGIEVVTRLWRAPSQLAKCPFLPYPCEHDHGCVILPRRLVSLVVQEVTRTVSQSKTSTPVKLERDAGF</sequence>
<keyword evidence="1" id="KW-0812">Transmembrane</keyword>
<reference evidence="2 3" key="1">
    <citation type="submission" date="2023-01" db="EMBL/GenBank/DDBJ databases">
        <title>Analysis of 21 Apiospora genomes using comparative genomics revels a genus with tremendous synthesis potential of carbohydrate active enzymes and secondary metabolites.</title>
        <authorList>
            <person name="Sorensen T."/>
        </authorList>
    </citation>
    <scope>NUCLEOTIDE SEQUENCE [LARGE SCALE GENOMIC DNA]</scope>
    <source>
        <strain evidence="2 3">CBS 114990</strain>
    </source>
</reference>
<name>A0ABR1XEK5_9PEZI</name>
<evidence type="ECO:0000313" key="3">
    <source>
        <dbReference type="Proteomes" id="UP001433268"/>
    </source>
</evidence>
<evidence type="ECO:0000256" key="1">
    <source>
        <dbReference type="SAM" id="Phobius"/>
    </source>
</evidence>
<dbReference type="GeneID" id="92039103"/>
<proteinExistence type="predicted"/>
<feature type="transmembrane region" description="Helical" evidence="1">
    <location>
        <begin position="103"/>
        <end position="125"/>
    </location>
</feature>
<keyword evidence="1" id="KW-0472">Membrane</keyword>
<accession>A0ABR1XEK5</accession>